<protein>
    <recommendedName>
        <fullName evidence="5">MYND-type domain-containing protein</fullName>
    </recommendedName>
</protein>
<dbReference type="AlphaFoldDB" id="K0RR53"/>
<proteinExistence type="predicted"/>
<evidence type="ECO:0000256" key="2">
    <source>
        <dbReference type="ARBA" id="ARBA00022771"/>
    </source>
</evidence>
<accession>K0RR53</accession>
<reference evidence="6 7" key="1">
    <citation type="journal article" date="2012" name="Genome Biol.">
        <title>Genome and low-iron response of an oceanic diatom adapted to chronic iron limitation.</title>
        <authorList>
            <person name="Lommer M."/>
            <person name="Specht M."/>
            <person name="Roy A.S."/>
            <person name="Kraemer L."/>
            <person name="Andreson R."/>
            <person name="Gutowska M.A."/>
            <person name="Wolf J."/>
            <person name="Bergner S.V."/>
            <person name="Schilhabel M.B."/>
            <person name="Klostermeier U.C."/>
            <person name="Beiko R.G."/>
            <person name="Rosenstiel P."/>
            <person name="Hippler M."/>
            <person name="Laroche J."/>
        </authorList>
    </citation>
    <scope>NUCLEOTIDE SEQUENCE [LARGE SCALE GENOMIC DNA]</scope>
    <source>
        <strain evidence="6 7">CCMP1005</strain>
    </source>
</reference>
<dbReference type="SUPFAM" id="SSF144232">
    <property type="entry name" value="HIT/MYND zinc finger-like"/>
    <property type="match status" value="1"/>
</dbReference>
<evidence type="ECO:0000313" key="6">
    <source>
        <dbReference type="EMBL" id="EJK54869.1"/>
    </source>
</evidence>
<dbReference type="EMBL" id="AGNL01035148">
    <property type="protein sequence ID" value="EJK54869.1"/>
    <property type="molecule type" value="Genomic_DNA"/>
</dbReference>
<keyword evidence="3" id="KW-0862">Zinc</keyword>
<keyword evidence="2 4" id="KW-0863">Zinc-finger</keyword>
<dbReference type="Gene3D" id="6.10.140.2220">
    <property type="match status" value="1"/>
</dbReference>
<evidence type="ECO:0000259" key="5">
    <source>
        <dbReference type="PROSITE" id="PS50865"/>
    </source>
</evidence>
<keyword evidence="7" id="KW-1185">Reference proteome</keyword>
<dbReference type="Proteomes" id="UP000266841">
    <property type="component" value="Unassembled WGS sequence"/>
</dbReference>
<comment type="caution">
    <text evidence="6">The sequence shown here is derived from an EMBL/GenBank/DDBJ whole genome shotgun (WGS) entry which is preliminary data.</text>
</comment>
<evidence type="ECO:0000256" key="4">
    <source>
        <dbReference type="PROSITE-ProRule" id="PRU00134"/>
    </source>
</evidence>
<evidence type="ECO:0000313" key="7">
    <source>
        <dbReference type="Proteomes" id="UP000266841"/>
    </source>
</evidence>
<evidence type="ECO:0000256" key="3">
    <source>
        <dbReference type="ARBA" id="ARBA00022833"/>
    </source>
</evidence>
<sequence>MPTGICSHCGREASDLKKCMGRCGGEEMYCNRSCQKKDWPQHKKICPGKNRPAQRLVLTVPVPPGAKSMPGDPPWPSDVPVKVYRKMDGLNNSGVALVYSDHLGLERLHSIAQIAYGADGDDPRELNRVARNLVEECEMWQPHVTSPVDPSIMKLKPAEACFNTEKYPGEYKALLEAGVISDTGKRVRIG</sequence>
<evidence type="ECO:0000256" key="1">
    <source>
        <dbReference type="ARBA" id="ARBA00022723"/>
    </source>
</evidence>
<feature type="domain" description="MYND-type" evidence="5">
    <location>
        <begin position="6"/>
        <end position="46"/>
    </location>
</feature>
<dbReference type="InterPro" id="IPR002893">
    <property type="entry name" value="Znf_MYND"/>
</dbReference>
<dbReference type="OrthoDB" id="432970at2759"/>
<dbReference type="GO" id="GO:0008270">
    <property type="term" value="F:zinc ion binding"/>
    <property type="evidence" value="ECO:0007669"/>
    <property type="project" value="UniProtKB-KW"/>
</dbReference>
<name>K0RR53_THAOC</name>
<gene>
    <name evidence="6" type="ORF">THAOC_25466</name>
</gene>
<organism evidence="6 7">
    <name type="scientific">Thalassiosira oceanica</name>
    <name type="common">Marine diatom</name>
    <dbReference type="NCBI Taxonomy" id="159749"/>
    <lineage>
        <taxon>Eukaryota</taxon>
        <taxon>Sar</taxon>
        <taxon>Stramenopiles</taxon>
        <taxon>Ochrophyta</taxon>
        <taxon>Bacillariophyta</taxon>
        <taxon>Coscinodiscophyceae</taxon>
        <taxon>Thalassiosirophycidae</taxon>
        <taxon>Thalassiosirales</taxon>
        <taxon>Thalassiosiraceae</taxon>
        <taxon>Thalassiosira</taxon>
    </lineage>
</organism>
<dbReference type="Pfam" id="PF01753">
    <property type="entry name" value="zf-MYND"/>
    <property type="match status" value="1"/>
</dbReference>
<keyword evidence="1" id="KW-0479">Metal-binding</keyword>
<dbReference type="PROSITE" id="PS50865">
    <property type="entry name" value="ZF_MYND_2"/>
    <property type="match status" value="1"/>
</dbReference>